<dbReference type="STRING" id="1314781.A0A165KY59"/>
<name>A0A165KY59_EXIGL</name>
<reference evidence="1 2" key="1">
    <citation type="journal article" date="2016" name="Mol. Biol. Evol.">
        <title>Comparative Genomics of Early-Diverging Mushroom-Forming Fungi Provides Insights into the Origins of Lignocellulose Decay Capabilities.</title>
        <authorList>
            <person name="Nagy L.G."/>
            <person name="Riley R."/>
            <person name="Tritt A."/>
            <person name="Adam C."/>
            <person name="Daum C."/>
            <person name="Floudas D."/>
            <person name="Sun H."/>
            <person name="Yadav J.S."/>
            <person name="Pangilinan J."/>
            <person name="Larsson K.H."/>
            <person name="Matsuura K."/>
            <person name="Barry K."/>
            <person name="Labutti K."/>
            <person name="Kuo R."/>
            <person name="Ohm R.A."/>
            <person name="Bhattacharya S.S."/>
            <person name="Shirouzu T."/>
            <person name="Yoshinaga Y."/>
            <person name="Martin F.M."/>
            <person name="Grigoriev I.V."/>
            <person name="Hibbett D.S."/>
        </authorList>
    </citation>
    <scope>NUCLEOTIDE SEQUENCE [LARGE SCALE GENOMIC DNA]</scope>
    <source>
        <strain evidence="1 2">HHB12029</strain>
    </source>
</reference>
<evidence type="ECO:0000313" key="2">
    <source>
        <dbReference type="Proteomes" id="UP000077266"/>
    </source>
</evidence>
<dbReference type="InterPro" id="IPR041078">
    <property type="entry name" value="Plavaka"/>
</dbReference>
<dbReference type="Proteomes" id="UP000077266">
    <property type="component" value="Unassembled WGS sequence"/>
</dbReference>
<feature type="non-terminal residue" evidence="1">
    <location>
        <position position="372"/>
    </location>
</feature>
<dbReference type="InParanoid" id="A0A165KY59"/>
<dbReference type="EMBL" id="KV425935">
    <property type="protein sequence ID" value="KZV97075.1"/>
    <property type="molecule type" value="Genomic_DNA"/>
</dbReference>
<evidence type="ECO:0000313" key="1">
    <source>
        <dbReference type="EMBL" id="KZV97075.1"/>
    </source>
</evidence>
<organism evidence="1 2">
    <name type="scientific">Exidia glandulosa HHB12029</name>
    <dbReference type="NCBI Taxonomy" id="1314781"/>
    <lineage>
        <taxon>Eukaryota</taxon>
        <taxon>Fungi</taxon>
        <taxon>Dikarya</taxon>
        <taxon>Basidiomycota</taxon>
        <taxon>Agaricomycotina</taxon>
        <taxon>Agaricomycetes</taxon>
        <taxon>Auriculariales</taxon>
        <taxon>Exidiaceae</taxon>
        <taxon>Exidia</taxon>
    </lineage>
</organism>
<proteinExistence type="predicted"/>
<dbReference type="OrthoDB" id="3208495at2759"/>
<keyword evidence="2" id="KW-1185">Reference proteome</keyword>
<protein>
    <submittedName>
        <fullName evidence="1">Uncharacterized protein</fullName>
    </submittedName>
</protein>
<accession>A0A165KY59</accession>
<dbReference type="Pfam" id="PF18759">
    <property type="entry name" value="Plavaka"/>
    <property type="match status" value="1"/>
</dbReference>
<gene>
    <name evidence="1" type="ORF">EXIGLDRAFT_579016</name>
</gene>
<feature type="non-terminal residue" evidence="1">
    <location>
        <position position="1"/>
    </location>
</feature>
<dbReference type="AlphaFoldDB" id="A0A165KY59"/>
<sequence>FGDGWTARSVSVDIPCGKGRQAVPVVIPGLQTRSLLNTFVHDLTTNPAVKTYHWEPEILMHQRSTAHPSTQVYGEVWTSRRFRRMHKEVQRLRKPGDDLPHCVLALMPGSDGTHLAQFGTASAWPGYFDYGNRSKYVRAKRDAKTMQHCVSFPKLPDDINDTLQRLGVTQPSVKKEILTHLRRELNHAAWTRLLDDDFRQAYQHGIVISCADGVTRRVFPRFFCYIADYPEKMLIATLKDNGGCPCPRCLVKKGDIHHVGTPEDLEARRENVRRHDGIWTRTVNAARSLINKGITVFKSKRVTKLLKPKSWVPTKNAFECLKEIHPTFSVFELFTPDLLLEIELGVWKNLLIHLLRILQAADPRLLDILNER</sequence>